<comment type="caution">
    <text evidence="1">The sequence shown here is derived from an EMBL/GenBank/DDBJ whole genome shotgun (WGS) entry which is preliminary data.</text>
</comment>
<dbReference type="Gene3D" id="2.30.240.10">
    <property type="entry name" value="At5g01610-like"/>
    <property type="match status" value="1"/>
</dbReference>
<keyword evidence="2" id="KW-1185">Reference proteome</keyword>
<protein>
    <recommendedName>
        <fullName evidence="3">DUF538 domain-containing protein</fullName>
    </recommendedName>
</protein>
<organism evidence="1 2">
    <name type="scientific">Hevea brasiliensis</name>
    <name type="common">Para rubber tree</name>
    <name type="synonym">Siphonia brasiliensis</name>
    <dbReference type="NCBI Taxonomy" id="3981"/>
    <lineage>
        <taxon>Eukaryota</taxon>
        <taxon>Viridiplantae</taxon>
        <taxon>Streptophyta</taxon>
        <taxon>Embryophyta</taxon>
        <taxon>Tracheophyta</taxon>
        <taxon>Spermatophyta</taxon>
        <taxon>Magnoliopsida</taxon>
        <taxon>eudicotyledons</taxon>
        <taxon>Gunneridae</taxon>
        <taxon>Pentapetalae</taxon>
        <taxon>rosids</taxon>
        <taxon>fabids</taxon>
        <taxon>Malpighiales</taxon>
        <taxon>Euphorbiaceae</taxon>
        <taxon>Crotonoideae</taxon>
        <taxon>Micrandreae</taxon>
        <taxon>Hevea</taxon>
    </lineage>
</organism>
<evidence type="ECO:0008006" key="3">
    <source>
        <dbReference type="Google" id="ProtNLM"/>
    </source>
</evidence>
<gene>
    <name evidence="1" type="ORF">P3X46_026651</name>
</gene>
<dbReference type="InterPro" id="IPR007493">
    <property type="entry name" value="DUF538"/>
</dbReference>
<dbReference type="Proteomes" id="UP001174677">
    <property type="component" value="Chromosome 15"/>
</dbReference>
<dbReference type="EMBL" id="JARPOI010000015">
    <property type="protein sequence ID" value="KAJ9153185.1"/>
    <property type="molecule type" value="Genomic_DNA"/>
</dbReference>
<sequence length="176" mass="20311">MLSLPPNAQPLFSFAKKNNPYFRVKTPVTQMTSQPLTNHREGAEIYHGESLCKQKSLDLLQEIRLPMGLLPLDDIVEVGYNRTTGFVWLKQKNRKEHKFRAIGRNVSYDKEVTAFVEDRRMRRLTGVKSKEFLIWVTISDIYVDSGDTKKITFGNPTGISRTFPVSAFELEEEEKK</sequence>
<dbReference type="PANTHER" id="PTHR31676">
    <property type="entry name" value="T31J12.3 PROTEIN-RELATED"/>
    <property type="match status" value="1"/>
</dbReference>
<dbReference type="PANTHER" id="PTHR31676:SF7">
    <property type="entry name" value="DUF538 DOMAIN-CONTAINING PROTEIN"/>
    <property type="match status" value="1"/>
</dbReference>
<evidence type="ECO:0000313" key="2">
    <source>
        <dbReference type="Proteomes" id="UP001174677"/>
    </source>
</evidence>
<dbReference type="InterPro" id="IPR036758">
    <property type="entry name" value="At5g01610-like"/>
</dbReference>
<accession>A0ABQ9KXC7</accession>
<reference evidence="1 2" key="1">
    <citation type="journal article" date="2023" name="Plant Biotechnol. J.">
        <title>Chromosome-level wild Hevea brasiliensis genome provides new tools for genomic-assisted breeding and valuable loci to elevate rubber yield.</title>
        <authorList>
            <person name="Cheng H."/>
            <person name="Song X."/>
            <person name="Hu Y."/>
            <person name="Wu T."/>
            <person name="Yang Q."/>
            <person name="An Z."/>
            <person name="Feng S."/>
            <person name="Deng Z."/>
            <person name="Wu W."/>
            <person name="Zeng X."/>
            <person name="Tu M."/>
            <person name="Wang X."/>
            <person name="Huang H."/>
        </authorList>
    </citation>
    <scope>NUCLEOTIDE SEQUENCE [LARGE SCALE GENOMIC DNA]</scope>
    <source>
        <strain evidence="1">MT/VB/25A 57/8</strain>
    </source>
</reference>
<evidence type="ECO:0000313" key="1">
    <source>
        <dbReference type="EMBL" id="KAJ9153185.1"/>
    </source>
</evidence>
<dbReference type="Pfam" id="PF04398">
    <property type="entry name" value="DUF538"/>
    <property type="match status" value="1"/>
</dbReference>
<name>A0ABQ9KXC7_HEVBR</name>
<proteinExistence type="predicted"/>
<dbReference type="SUPFAM" id="SSF141562">
    <property type="entry name" value="At5g01610-like"/>
    <property type="match status" value="1"/>
</dbReference>